<keyword evidence="4" id="KW-1185">Reference proteome</keyword>
<feature type="region of interest" description="Disordered" evidence="1">
    <location>
        <begin position="1"/>
        <end position="28"/>
    </location>
</feature>
<dbReference type="Proteomes" id="UP000317835">
    <property type="component" value="Chromosome"/>
</dbReference>
<feature type="transmembrane region" description="Helical" evidence="2">
    <location>
        <begin position="219"/>
        <end position="251"/>
    </location>
</feature>
<reference evidence="3 4" key="1">
    <citation type="submission" date="2019-02" db="EMBL/GenBank/DDBJ databases">
        <title>Deep-cultivation of Planctomycetes and their phenomic and genomic characterization uncovers novel biology.</title>
        <authorList>
            <person name="Wiegand S."/>
            <person name="Jogler M."/>
            <person name="Boedeker C."/>
            <person name="Pinto D."/>
            <person name="Vollmers J."/>
            <person name="Rivas-Marin E."/>
            <person name="Kohn T."/>
            <person name="Peeters S.H."/>
            <person name="Heuer A."/>
            <person name="Rast P."/>
            <person name="Oberbeckmann S."/>
            <person name="Bunk B."/>
            <person name="Jeske O."/>
            <person name="Meyerdierks A."/>
            <person name="Storesund J.E."/>
            <person name="Kallscheuer N."/>
            <person name="Luecker S."/>
            <person name="Lage O.M."/>
            <person name="Pohl T."/>
            <person name="Merkel B.J."/>
            <person name="Hornburger P."/>
            <person name="Mueller R.-W."/>
            <person name="Bruemmer F."/>
            <person name="Labrenz M."/>
            <person name="Spormann A.M."/>
            <person name="Op den Camp H."/>
            <person name="Overmann J."/>
            <person name="Amann R."/>
            <person name="Jetten M.S.M."/>
            <person name="Mascher T."/>
            <person name="Medema M.H."/>
            <person name="Devos D.P."/>
            <person name="Kaster A.-K."/>
            <person name="Ovreas L."/>
            <person name="Rohde M."/>
            <person name="Galperin M.Y."/>
            <person name="Jogler C."/>
        </authorList>
    </citation>
    <scope>NUCLEOTIDE SEQUENCE [LARGE SCALE GENOMIC DNA]</scope>
    <source>
        <strain evidence="3 4">ElP</strain>
    </source>
</reference>
<name>A0A518GYC9_9BACT</name>
<evidence type="ECO:0008006" key="5">
    <source>
        <dbReference type="Google" id="ProtNLM"/>
    </source>
</evidence>
<dbReference type="OrthoDB" id="236011at2"/>
<feature type="transmembrane region" description="Helical" evidence="2">
    <location>
        <begin position="382"/>
        <end position="401"/>
    </location>
</feature>
<evidence type="ECO:0000313" key="3">
    <source>
        <dbReference type="EMBL" id="QDV33598.1"/>
    </source>
</evidence>
<evidence type="ECO:0000256" key="2">
    <source>
        <dbReference type="SAM" id="Phobius"/>
    </source>
</evidence>
<keyword evidence="2" id="KW-1133">Transmembrane helix</keyword>
<proteinExistence type="predicted"/>
<dbReference type="KEGG" id="tpla:ElP_14720"/>
<evidence type="ECO:0000313" key="4">
    <source>
        <dbReference type="Proteomes" id="UP000317835"/>
    </source>
</evidence>
<accession>A0A518GYC9</accession>
<sequence>MAGYPIASTSAEDSRAGTAPGRPPAAPATVAAPLRRTRWYHGILLLLMLGAHAVGCVGFQGGWSQVVSPWPPAMHDHPMHYHNAVVTRSFLNQNGTTAGYDPYFMSGYAKSIISDPSGTMIEAWVAAFGGDNPARAYKLLVLLAMGSLPLLVAMAIRIWGGRGDALCCGTALFLVYLWTDFPLAYAGLGMVSFLLVIPLGMVVLALVERYLARGGFGRWLAATLGAILVFFVHPLCALTVGPAVLATYGWMVRARGRLEPKPGWSRHVGLWLMPPIVLAANWFWWLPAVTLWETRLSRGLGFYHTEGVLPRLGQILGLSEPSQGPIQAVLLAGALIGLASSGPRRRSAAVALGTFVGAGFFWGYLAGAFRAFDAFEPGRNTYAAYTGAAAAAGLGWGALRARLRPMPSRLDRWVALGLLLVGIRLFLPSLLQGARIHTGRDPIPRIEWAGGGMPRILPGPATGTPPDLASEPGEDQRWLVDAIEANFDPGDRILYEEGGRSSEELVEPFGGRRFGGLLPSLAGVEVIGGPFLHVPIRENFTQFGMGQLFGIADWGREDFERFAELYGPEGIVCWSPRARTFCRENPDLCEILEERGSILIARVRGFEGDAIRGRATVEAEAGRLKVEPESADVDGMIVLRYHSVPGLRSDPPGLLRAVELPGDPVPFIGLARPDGPVTIEWDSPP</sequence>
<dbReference type="RefSeq" id="WP_145267953.1">
    <property type="nucleotide sequence ID" value="NZ_CP036426.1"/>
</dbReference>
<feature type="transmembrane region" description="Helical" evidence="2">
    <location>
        <begin position="413"/>
        <end position="431"/>
    </location>
</feature>
<evidence type="ECO:0000256" key="1">
    <source>
        <dbReference type="SAM" id="MobiDB-lite"/>
    </source>
</evidence>
<keyword evidence="2" id="KW-0472">Membrane</keyword>
<feature type="transmembrane region" description="Helical" evidence="2">
    <location>
        <begin position="43"/>
        <end position="63"/>
    </location>
</feature>
<gene>
    <name evidence="3" type="ORF">ElP_14720</name>
</gene>
<feature type="transmembrane region" description="Helical" evidence="2">
    <location>
        <begin position="185"/>
        <end position="207"/>
    </location>
</feature>
<feature type="transmembrane region" description="Helical" evidence="2">
    <location>
        <begin position="271"/>
        <end position="292"/>
    </location>
</feature>
<keyword evidence="2" id="KW-0812">Transmembrane</keyword>
<feature type="transmembrane region" description="Helical" evidence="2">
    <location>
        <begin position="136"/>
        <end position="156"/>
    </location>
</feature>
<protein>
    <recommendedName>
        <fullName evidence="5">Glycosyltransferase RgtA/B/C/D-like domain-containing protein</fullName>
    </recommendedName>
</protein>
<dbReference type="EMBL" id="CP036426">
    <property type="protein sequence ID" value="QDV33598.1"/>
    <property type="molecule type" value="Genomic_DNA"/>
</dbReference>
<feature type="transmembrane region" description="Helical" evidence="2">
    <location>
        <begin position="348"/>
        <end position="370"/>
    </location>
</feature>
<organism evidence="3 4">
    <name type="scientific">Tautonia plasticadhaerens</name>
    <dbReference type="NCBI Taxonomy" id="2527974"/>
    <lineage>
        <taxon>Bacteria</taxon>
        <taxon>Pseudomonadati</taxon>
        <taxon>Planctomycetota</taxon>
        <taxon>Planctomycetia</taxon>
        <taxon>Isosphaerales</taxon>
        <taxon>Isosphaeraceae</taxon>
        <taxon>Tautonia</taxon>
    </lineage>
</organism>
<dbReference type="AlphaFoldDB" id="A0A518GYC9"/>